<name>A0A445B4L2_ARAHY</name>
<sequence length="83" mass="9509">MEYEACQSEAAQGNKQATQNRNQARRRRITCYCGERLVLATSSTVENPGQRFWGCVNFGVRLEKNAAISYKQNQRNIPHKFQG</sequence>
<reference evidence="2 3" key="1">
    <citation type="submission" date="2019-01" db="EMBL/GenBank/DDBJ databases">
        <title>Sequencing of cultivated peanut Arachis hypogaea provides insights into genome evolution and oil improvement.</title>
        <authorList>
            <person name="Chen X."/>
        </authorList>
    </citation>
    <scope>NUCLEOTIDE SEQUENCE [LARGE SCALE GENOMIC DNA]</scope>
    <source>
        <strain evidence="3">cv. Fuhuasheng</strain>
        <tissue evidence="2">Leaves</tissue>
    </source>
</reference>
<feature type="region of interest" description="Disordered" evidence="1">
    <location>
        <begin position="1"/>
        <end position="21"/>
    </location>
</feature>
<evidence type="ECO:0000313" key="3">
    <source>
        <dbReference type="Proteomes" id="UP000289738"/>
    </source>
</evidence>
<protein>
    <submittedName>
        <fullName evidence="2">Uncharacterized protein</fullName>
    </submittedName>
</protein>
<evidence type="ECO:0000313" key="2">
    <source>
        <dbReference type="EMBL" id="RYR33624.1"/>
    </source>
</evidence>
<dbReference type="AlphaFoldDB" id="A0A445B4L2"/>
<dbReference type="EMBL" id="SDMP01000010">
    <property type="protein sequence ID" value="RYR33624.1"/>
    <property type="molecule type" value="Genomic_DNA"/>
</dbReference>
<accession>A0A445B4L2</accession>
<gene>
    <name evidence="2" type="ORF">Ahy_A10g048248</name>
</gene>
<dbReference type="Proteomes" id="UP000289738">
    <property type="component" value="Chromosome A10"/>
</dbReference>
<proteinExistence type="predicted"/>
<comment type="caution">
    <text evidence="2">The sequence shown here is derived from an EMBL/GenBank/DDBJ whole genome shotgun (WGS) entry which is preliminary data.</text>
</comment>
<organism evidence="2 3">
    <name type="scientific">Arachis hypogaea</name>
    <name type="common">Peanut</name>
    <dbReference type="NCBI Taxonomy" id="3818"/>
    <lineage>
        <taxon>Eukaryota</taxon>
        <taxon>Viridiplantae</taxon>
        <taxon>Streptophyta</taxon>
        <taxon>Embryophyta</taxon>
        <taxon>Tracheophyta</taxon>
        <taxon>Spermatophyta</taxon>
        <taxon>Magnoliopsida</taxon>
        <taxon>eudicotyledons</taxon>
        <taxon>Gunneridae</taxon>
        <taxon>Pentapetalae</taxon>
        <taxon>rosids</taxon>
        <taxon>fabids</taxon>
        <taxon>Fabales</taxon>
        <taxon>Fabaceae</taxon>
        <taxon>Papilionoideae</taxon>
        <taxon>50 kb inversion clade</taxon>
        <taxon>dalbergioids sensu lato</taxon>
        <taxon>Dalbergieae</taxon>
        <taxon>Pterocarpus clade</taxon>
        <taxon>Arachis</taxon>
    </lineage>
</organism>
<keyword evidence="3" id="KW-1185">Reference proteome</keyword>
<evidence type="ECO:0000256" key="1">
    <source>
        <dbReference type="SAM" id="MobiDB-lite"/>
    </source>
</evidence>